<evidence type="ECO:0000313" key="5">
    <source>
        <dbReference type="EMBL" id="MFC3661314.1"/>
    </source>
</evidence>
<feature type="compositionally biased region" description="Low complexity" evidence="1">
    <location>
        <begin position="307"/>
        <end position="319"/>
    </location>
</feature>
<accession>A0ABV7UWC1</accession>
<dbReference type="Pfam" id="PF20990">
    <property type="entry name" value="DUF2207_C"/>
    <property type="match status" value="1"/>
</dbReference>
<keyword evidence="2" id="KW-0812">Transmembrane</keyword>
<keyword evidence="6" id="KW-1185">Reference proteome</keyword>
<feature type="region of interest" description="Disordered" evidence="1">
    <location>
        <begin position="293"/>
        <end position="319"/>
    </location>
</feature>
<keyword evidence="2" id="KW-0472">Membrane</keyword>
<evidence type="ECO:0000256" key="1">
    <source>
        <dbReference type="SAM" id="MobiDB-lite"/>
    </source>
</evidence>
<feature type="domain" description="DUF2207" evidence="3">
    <location>
        <begin position="44"/>
        <end position="236"/>
    </location>
</feature>
<dbReference type="Proteomes" id="UP001595724">
    <property type="component" value="Unassembled WGS sequence"/>
</dbReference>
<feature type="transmembrane region" description="Helical" evidence="2">
    <location>
        <begin position="458"/>
        <end position="479"/>
    </location>
</feature>
<proteinExistence type="predicted"/>
<name>A0ABV7UWC1_9GAMM</name>
<dbReference type="InterPro" id="IPR018702">
    <property type="entry name" value="DUF2207"/>
</dbReference>
<comment type="caution">
    <text evidence="5">The sequence shown here is derived from an EMBL/GenBank/DDBJ whole genome shotgun (WGS) entry which is preliminary data.</text>
</comment>
<sequence>MIPATAAIAAGRHAIKAIAALAVPLGLVLLLGLAGMAQARAQERILSYDSVIEVRADGSLDITEDVRVRAEGSNIRRGIYRDYPTRYQDRLGNRVMVGFEVLGVQRDDRPEPWFTERHGNGVRVNTGNDDFLQVPADYTYTLHYRTTRQLGFFDDHDELYFNAIGTGWDFAIERASVEVRLPQPVPVAKMEAQGYTGDYGSTARAFDTALPAPGVARWTLTQPLRAGEGMTVVLSFPKGIVVAPTRPQRIWWLLKDNSAALIALAGLAALLFFCVVRWRQVGRDPPPGVVVVRYEPPREGSPGEGMPGASSSDDGSPDAYSPAELRFVRRMGYDNRCFSSELLAGAVDGQLRIHRDKQLLSDTWRLERLAGAEPPAGAGQRLLLEKLFADGPELELTSKSAAPLRDALARHAALLEKRFNPRLFTRHAGSILLAILIVALTALLTVGVGMIWLESGGLLLVVPIALAMLAIAIAFGVLVKAPTAEGRRLLDAIEGFRRYLGVAERDELGALQGPGAPPPLDAARYERLLPYAVALDVEEAWTKKFTLAVGAAAAAATTAAIGWYQGGRVDSLGSLSQAIGSSLASQIASSATPPGSASGGGGGGFSGGGGGGGGGGGR</sequence>
<evidence type="ECO:0000313" key="6">
    <source>
        <dbReference type="Proteomes" id="UP001595724"/>
    </source>
</evidence>
<dbReference type="EMBL" id="JBHRYF010000014">
    <property type="protein sequence ID" value="MFC3661314.1"/>
    <property type="molecule type" value="Genomic_DNA"/>
</dbReference>
<protein>
    <submittedName>
        <fullName evidence="5">DUF2207 domain-containing protein</fullName>
    </submittedName>
</protein>
<evidence type="ECO:0000259" key="4">
    <source>
        <dbReference type="Pfam" id="PF20990"/>
    </source>
</evidence>
<feature type="transmembrane region" description="Helical" evidence="2">
    <location>
        <begin position="431"/>
        <end position="452"/>
    </location>
</feature>
<organism evidence="5 6">
    <name type="scientific">Luteimonas notoginsengisoli</name>
    <dbReference type="NCBI Taxonomy" id="1578200"/>
    <lineage>
        <taxon>Bacteria</taxon>
        <taxon>Pseudomonadati</taxon>
        <taxon>Pseudomonadota</taxon>
        <taxon>Gammaproteobacteria</taxon>
        <taxon>Lysobacterales</taxon>
        <taxon>Lysobacteraceae</taxon>
        <taxon>Luteimonas</taxon>
    </lineage>
</organism>
<dbReference type="Pfam" id="PF09972">
    <property type="entry name" value="DUF2207"/>
    <property type="match status" value="1"/>
</dbReference>
<feature type="compositionally biased region" description="Gly residues" evidence="1">
    <location>
        <begin position="597"/>
        <end position="618"/>
    </location>
</feature>
<feature type="domain" description="Predicted membrane protein YciQ-like C-terminal" evidence="4">
    <location>
        <begin position="317"/>
        <end position="545"/>
    </location>
</feature>
<dbReference type="RefSeq" id="WP_386712504.1">
    <property type="nucleotide sequence ID" value="NZ_JBHRYF010000014.1"/>
</dbReference>
<reference evidence="6" key="1">
    <citation type="journal article" date="2019" name="Int. J. Syst. Evol. Microbiol.">
        <title>The Global Catalogue of Microorganisms (GCM) 10K type strain sequencing project: providing services to taxonomists for standard genome sequencing and annotation.</title>
        <authorList>
            <consortium name="The Broad Institute Genomics Platform"/>
            <consortium name="The Broad Institute Genome Sequencing Center for Infectious Disease"/>
            <person name="Wu L."/>
            <person name="Ma J."/>
        </authorList>
    </citation>
    <scope>NUCLEOTIDE SEQUENCE [LARGE SCALE GENOMIC DNA]</scope>
    <source>
        <strain evidence="6">KCTC 42211</strain>
    </source>
</reference>
<dbReference type="InterPro" id="IPR048389">
    <property type="entry name" value="YciQ-like_C"/>
</dbReference>
<evidence type="ECO:0000256" key="2">
    <source>
        <dbReference type="SAM" id="Phobius"/>
    </source>
</evidence>
<keyword evidence="2" id="KW-1133">Transmembrane helix</keyword>
<feature type="transmembrane region" description="Helical" evidence="2">
    <location>
        <begin position="258"/>
        <end position="276"/>
    </location>
</feature>
<feature type="region of interest" description="Disordered" evidence="1">
    <location>
        <begin position="589"/>
        <end position="618"/>
    </location>
</feature>
<gene>
    <name evidence="5" type="ORF">ACFOM9_14725</name>
</gene>
<evidence type="ECO:0000259" key="3">
    <source>
        <dbReference type="Pfam" id="PF09972"/>
    </source>
</evidence>